<comment type="caution">
    <text evidence="1">The sequence shown here is derived from an EMBL/GenBank/DDBJ whole genome shotgun (WGS) entry which is preliminary data.</text>
</comment>
<dbReference type="RefSeq" id="WP_132279913.1">
    <property type="nucleotide sequence ID" value="NZ_SMGQ01000011.1"/>
</dbReference>
<dbReference type="OrthoDB" id="7064119at2"/>
<dbReference type="Gene3D" id="3.40.50.450">
    <property type="match status" value="1"/>
</dbReference>
<proteinExistence type="predicted"/>
<dbReference type="Proteomes" id="UP000294545">
    <property type="component" value="Unassembled WGS sequence"/>
</dbReference>
<reference evidence="1 2" key="1">
    <citation type="submission" date="2019-03" db="EMBL/GenBank/DDBJ databases">
        <title>Genomic Encyclopedia of Type Strains, Phase IV (KMG-IV): sequencing the most valuable type-strain genomes for metagenomic binning, comparative biology and taxonomic classification.</title>
        <authorList>
            <person name="Goeker M."/>
        </authorList>
    </citation>
    <scope>NUCLEOTIDE SEQUENCE [LARGE SCALE GENOMIC DNA]</scope>
    <source>
        <strain evidence="1 2">DSM 24176</strain>
    </source>
</reference>
<dbReference type="SUPFAM" id="SSF52309">
    <property type="entry name" value="N-(deoxy)ribosyltransferase-like"/>
    <property type="match status" value="1"/>
</dbReference>
<dbReference type="AlphaFoldDB" id="A0A4V2Q1L2"/>
<protein>
    <recommendedName>
        <fullName evidence="3">Nucleoside 2-deoxyribosyltransferase-like protein</fullName>
    </recommendedName>
</protein>
<evidence type="ECO:0000313" key="2">
    <source>
        <dbReference type="Proteomes" id="UP000294545"/>
    </source>
</evidence>
<sequence>MKFYLGIKFHNDLSNKDLIERICSIAEQQKHQIICDHRDLEEWGEISFSLKELMIKTFEFIENSDAVIIEFSESGVGLGIEAGFAVAKNIPVYVLLPKGRELSPTMQGICKKCFEYETDEDIQQMFRIIKTI</sequence>
<dbReference type="EMBL" id="SMGQ01000011">
    <property type="protein sequence ID" value="TCK98051.1"/>
    <property type="molecule type" value="Genomic_DNA"/>
</dbReference>
<accession>A0A4V2Q1L2</accession>
<evidence type="ECO:0008006" key="3">
    <source>
        <dbReference type="Google" id="ProtNLM"/>
    </source>
</evidence>
<keyword evidence="2" id="KW-1185">Reference proteome</keyword>
<organism evidence="1 2">
    <name type="scientific">Natranaerovirga hydrolytica</name>
    <dbReference type="NCBI Taxonomy" id="680378"/>
    <lineage>
        <taxon>Bacteria</taxon>
        <taxon>Bacillati</taxon>
        <taxon>Bacillota</taxon>
        <taxon>Clostridia</taxon>
        <taxon>Lachnospirales</taxon>
        <taxon>Natranaerovirgaceae</taxon>
        <taxon>Natranaerovirga</taxon>
    </lineage>
</organism>
<evidence type="ECO:0000313" key="1">
    <source>
        <dbReference type="EMBL" id="TCK98051.1"/>
    </source>
</evidence>
<gene>
    <name evidence="1" type="ORF">EDC19_0466</name>
</gene>
<name>A0A4V2Q1L2_9FIRM</name>